<dbReference type="PANTHER" id="PTHR40392">
    <property type="entry name" value="2-PHOSPHO-L-LACTATE GUANYLYLTRANSFERASE"/>
    <property type="match status" value="1"/>
</dbReference>
<dbReference type="HAMAP" id="MF_02114">
    <property type="entry name" value="CofC"/>
    <property type="match status" value="1"/>
</dbReference>
<evidence type="ECO:0000256" key="3">
    <source>
        <dbReference type="ARBA" id="ARBA00022741"/>
    </source>
</evidence>
<dbReference type="SUPFAM" id="SSF53448">
    <property type="entry name" value="Nucleotide-diphospho-sugar transferases"/>
    <property type="match status" value="1"/>
</dbReference>
<organism evidence="8 9">
    <name type="scientific">Kitasatospora cheerisanensis KCTC 2395</name>
    <dbReference type="NCBI Taxonomy" id="1348663"/>
    <lineage>
        <taxon>Bacteria</taxon>
        <taxon>Bacillati</taxon>
        <taxon>Actinomycetota</taxon>
        <taxon>Actinomycetes</taxon>
        <taxon>Kitasatosporales</taxon>
        <taxon>Streptomycetaceae</taxon>
        <taxon>Kitasatospora</taxon>
    </lineage>
</organism>
<accession>A0A066YP68</accession>
<reference evidence="8 9" key="1">
    <citation type="submission" date="2014-05" db="EMBL/GenBank/DDBJ databases">
        <title>Draft Genome Sequence of Kitasatospora cheerisanensis KCTC 2395.</title>
        <authorList>
            <person name="Nam D.H."/>
        </authorList>
    </citation>
    <scope>NUCLEOTIDE SEQUENCE [LARGE SCALE GENOMIC DNA]</scope>
    <source>
        <strain evidence="8 9">KCTC 2395</strain>
    </source>
</reference>
<comment type="pathway">
    <text evidence="5">Cofactor biosynthesis; coenzyme F420 biosynthesis.</text>
</comment>
<evidence type="ECO:0000313" key="9">
    <source>
        <dbReference type="Proteomes" id="UP000027178"/>
    </source>
</evidence>
<dbReference type="HOGENOM" id="CLU_076569_0_0_11"/>
<feature type="region of interest" description="Disordered" evidence="6">
    <location>
        <begin position="1"/>
        <end position="68"/>
    </location>
</feature>
<dbReference type="AlphaFoldDB" id="A0A066YP68"/>
<dbReference type="InterPro" id="IPR029044">
    <property type="entry name" value="Nucleotide-diphossugar_trans"/>
</dbReference>
<dbReference type="Proteomes" id="UP000027178">
    <property type="component" value="Unassembled WGS sequence"/>
</dbReference>
<keyword evidence="4 5" id="KW-0342">GTP-binding</keyword>
<dbReference type="UniPathway" id="UPA00071"/>
<dbReference type="GO" id="GO:0043814">
    <property type="term" value="F:phospholactate guanylyltransferase activity"/>
    <property type="evidence" value="ECO:0007669"/>
    <property type="project" value="InterPro"/>
</dbReference>
<comment type="similarity">
    <text evidence="5">Belongs to the CofC family.</text>
</comment>
<dbReference type="GO" id="GO:0052645">
    <property type="term" value="P:F420-0 metabolic process"/>
    <property type="evidence" value="ECO:0007669"/>
    <property type="project" value="UniProtKB-UniRule"/>
</dbReference>
<keyword evidence="2 5" id="KW-0548">Nucleotidyltransferase</keyword>
<keyword evidence="1 5" id="KW-0808">Transferase</keyword>
<evidence type="ECO:0000313" key="8">
    <source>
        <dbReference type="EMBL" id="KDN83042.1"/>
    </source>
</evidence>
<keyword evidence="3 5" id="KW-0547">Nucleotide-binding</keyword>
<dbReference type="eggNOG" id="COG1920">
    <property type="taxonomic scope" value="Bacteria"/>
</dbReference>
<evidence type="ECO:0000256" key="2">
    <source>
        <dbReference type="ARBA" id="ARBA00022695"/>
    </source>
</evidence>
<comment type="function">
    <text evidence="5">Guanylyltransferase that catalyzes the activation of phosphoenolpyruvate (PEP) as enolpyruvoyl-2-diphospho-5'-guanosine, via the condensation of PEP with GTP. It is involved in the biosynthesis of coenzyme F420, a hydride carrier cofactor.</text>
</comment>
<evidence type="ECO:0000256" key="1">
    <source>
        <dbReference type="ARBA" id="ARBA00022679"/>
    </source>
</evidence>
<feature type="compositionally biased region" description="Basic and acidic residues" evidence="6">
    <location>
        <begin position="31"/>
        <end position="40"/>
    </location>
</feature>
<evidence type="ECO:0000256" key="4">
    <source>
        <dbReference type="ARBA" id="ARBA00023134"/>
    </source>
</evidence>
<feature type="region of interest" description="Disordered" evidence="6">
    <location>
        <begin position="208"/>
        <end position="234"/>
    </location>
</feature>
<dbReference type="Pfam" id="PF12804">
    <property type="entry name" value="NTP_transf_3"/>
    <property type="match status" value="1"/>
</dbReference>
<dbReference type="InterPro" id="IPR002835">
    <property type="entry name" value="CofC"/>
</dbReference>
<protein>
    <recommendedName>
        <fullName evidence="5">Phosphoenolpyruvate guanylyltransferase</fullName>
        <shortName evidence="5">PEP guanylyltransferase</shortName>
        <ecNumber evidence="5">2.7.7.105</ecNumber>
    </recommendedName>
</protein>
<feature type="domain" description="MobA-like NTP transferase" evidence="7">
    <location>
        <begin position="108"/>
        <end position="210"/>
    </location>
</feature>
<feature type="compositionally biased region" description="Basic residues" evidence="6">
    <location>
        <begin position="1"/>
        <end position="11"/>
    </location>
</feature>
<dbReference type="PANTHER" id="PTHR40392:SF1">
    <property type="entry name" value="2-PHOSPHO-L-LACTATE GUANYLYLTRANSFERASE"/>
    <property type="match status" value="1"/>
</dbReference>
<dbReference type="PATRIC" id="fig|1348663.4.peg.5021"/>
<comment type="caution">
    <text evidence="8">The sequence shown here is derived from an EMBL/GenBank/DDBJ whole genome shotgun (WGS) entry which is preliminary data.</text>
</comment>
<proteinExistence type="inferred from homology"/>
<feature type="binding site" evidence="5">
    <location>
        <position position="225"/>
    </location>
    <ligand>
        <name>phosphoenolpyruvate</name>
        <dbReference type="ChEBI" id="CHEBI:58702"/>
    </ligand>
</feature>
<keyword evidence="9" id="KW-1185">Reference proteome</keyword>
<sequence>MSSSHHRHRPARAPPAAPDPRNRWPGIPGRRHNDADDRGHRTPRHRPPVRPGAGPDRGSDRRAGGAAARARWTLVVPIKPLAEAKSRLAALGPLRPRLALAFALDTVAAALACPAVGRVLVVGRDARAASALRALGATVLDDEPGDGLNPALSHGSSTAHRLHPHSPVATLSADLPALRPAELARVLAAVPPDGRAFLADAPGTGTVLLAGPPRTPLRPAFGPGSRDRHAAGGATELRLPDVPSVRRDVDTPADLAAAHALGLGPATGALLESSMLLPMQATAFTFDPTTRSGSVLLDDGTPLPFDAPAFDAGGLRLLRPGQRLRIRTTGEGPARRVTFLTLPTFPDPEGN</sequence>
<evidence type="ECO:0000259" key="7">
    <source>
        <dbReference type="Pfam" id="PF12804"/>
    </source>
</evidence>
<evidence type="ECO:0000256" key="6">
    <source>
        <dbReference type="SAM" id="MobiDB-lite"/>
    </source>
</evidence>
<dbReference type="InterPro" id="IPR025877">
    <property type="entry name" value="MobA-like_NTP_Trfase"/>
</dbReference>
<dbReference type="NCBIfam" id="TIGR03552">
    <property type="entry name" value="F420_cofC"/>
    <property type="match status" value="1"/>
</dbReference>
<dbReference type="EC" id="2.7.7.105" evidence="5"/>
<feature type="binding site" evidence="5">
    <location>
        <position position="222"/>
    </location>
    <ligand>
        <name>phosphoenolpyruvate</name>
        <dbReference type="ChEBI" id="CHEBI:58702"/>
    </ligand>
</feature>
<evidence type="ECO:0000256" key="5">
    <source>
        <dbReference type="HAMAP-Rule" id="MF_02114"/>
    </source>
</evidence>
<dbReference type="GO" id="GO:0005525">
    <property type="term" value="F:GTP binding"/>
    <property type="evidence" value="ECO:0007669"/>
    <property type="project" value="UniProtKB-KW"/>
</dbReference>
<name>A0A066YP68_9ACTN</name>
<feature type="binding site" evidence="5">
    <location>
        <position position="206"/>
    </location>
    <ligand>
        <name>phosphoenolpyruvate</name>
        <dbReference type="ChEBI" id="CHEBI:58702"/>
    </ligand>
</feature>
<comment type="catalytic activity">
    <reaction evidence="5">
        <text>phosphoenolpyruvate + GTP + H(+) = enolpyruvoyl-2-diphospho-5'-guanosine + diphosphate</text>
        <dbReference type="Rhea" id="RHEA:30519"/>
        <dbReference type="ChEBI" id="CHEBI:15378"/>
        <dbReference type="ChEBI" id="CHEBI:33019"/>
        <dbReference type="ChEBI" id="CHEBI:37565"/>
        <dbReference type="ChEBI" id="CHEBI:58702"/>
        <dbReference type="ChEBI" id="CHEBI:143701"/>
        <dbReference type="EC" id="2.7.7.105"/>
    </reaction>
</comment>
<dbReference type="EMBL" id="JNBY01000096">
    <property type="protein sequence ID" value="KDN83042.1"/>
    <property type="molecule type" value="Genomic_DNA"/>
</dbReference>
<gene>
    <name evidence="5" type="primary">fbiD</name>
    <name evidence="8" type="ORF">KCH_51880</name>
</gene>
<dbReference type="Gene3D" id="3.90.550.10">
    <property type="entry name" value="Spore Coat Polysaccharide Biosynthesis Protein SpsA, Chain A"/>
    <property type="match status" value="1"/>
</dbReference>